<keyword evidence="4" id="KW-0378">Hydrolase</keyword>
<dbReference type="GO" id="GO:0016020">
    <property type="term" value="C:membrane"/>
    <property type="evidence" value="ECO:0007669"/>
    <property type="project" value="UniProtKB-SubCell"/>
</dbReference>
<proteinExistence type="inferred from homology"/>
<dbReference type="SUPFAM" id="SSF144091">
    <property type="entry name" value="Rhomboid-like"/>
    <property type="match status" value="1"/>
</dbReference>
<comment type="similarity">
    <text evidence="2">Belongs to the peptidase S54 family.</text>
</comment>
<evidence type="ECO:0000259" key="8">
    <source>
        <dbReference type="Pfam" id="PF01694"/>
    </source>
</evidence>
<evidence type="ECO:0000313" key="9">
    <source>
        <dbReference type="EMBL" id="PPJ55583.1"/>
    </source>
</evidence>
<evidence type="ECO:0000256" key="4">
    <source>
        <dbReference type="ARBA" id="ARBA00022801"/>
    </source>
</evidence>
<dbReference type="Gene3D" id="1.20.1540.10">
    <property type="entry name" value="Rhomboid-like"/>
    <property type="match status" value="1"/>
</dbReference>
<feature type="transmembrane region" description="Helical" evidence="7">
    <location>
        <begin position="90"/>
        <end position="108"/>
    </location>
</feature>
<feature type="transmembrane region" description="Helical" evidence="7">
    <location>
        <begin position="292"/>
        <end position="308"/>
    </location>
</feature>
<evidence type="ECO:0000256" key="6">
    <source>
        <dbReference type="ARBA" id="ARBA00023136"/>
    </source>
</evidence>
<name>A0A2S6C7B3_9PEZI</name>
<feature type="transmembrane region" description="Helical" evidence="7">
    <location>
        <begin position="153"/>
        <end position="173"/>
    </location>
</feature>
<accession>A0A2S6C7B3</accession>
<sequence length="323" mass="35734">MLRFATRPCPALRQSTNIIRPSLNINSTRLYATGSTKRLADAKSLSFARPTPFAQRLDKLIAHSKPFRRSYSSPTDHGTMPASYKSAKRAVRTLILINTGVFLTWAYASGNARQTNDTQLLQSLVKNFLLTEENLSQGRYHTMITSGFSHTNLFHFGFNMFVLWTFGGILAYLPFVGARHIYLLALTGSFASSSAWLIHQRSKATPSPKTTSKSWNPFSATSAPSRTRTIDALLGASGFIMATVSLSACLMPFAPMMMMGVVPMPLYSVAMAYAALDLYLLDSEQSRTAHSAHLGGLAFGIVYYLVLLRKKGGVWQLINSRRR</sequence>
<gene>
    <name evidence="9" type="ORF">CBER1_03721</name>
</gene>
<organism evidence="9 10">
    <name type="scientific">Cercospora berteroae</name>
    <dbReference type="NCBI Taxonomy" id="357750"/>
    <lineage>
        <taxon>Eukaryota</taxon>
        <taxon>Fungi</taxon>
        <taxon>Dikarya</taxon>
        <taxon>Ascomycota</taxon>
        <taxon>Pezizomycotina</taxon>
        <taxon>Dothideomycetes</taxon>
        <taxon>Dothideomycetidae</taxon>
        <taxon>Mycosphaerellales</taxon>
        <taxon>Mycosphaerellaceae</taxon>
        <taxon>Cercospora</taxon>
    </lineage>
</organism>
<evidence type="ECO:0000256" key="2">
    <source>
        <dbReference type="ARBA" id="ARBA00009045"/>
    </source>
</evidence>
<evidence type="ECO:0000256" key="1">
    <source>
        <dbReference type="ARBA" id="ARBA00004141"/>
    </source>
</evidence>
<dbReference type="EMBL" id="PNEN01000536">
    <property type="protein sequence ID" value="PPJ55583.1"/>
    <property type="molecule type" value="Genomic_DNA"/>
</dbReference>
<keyword evidence="10" id="KW-1185">Reference proteome</keyword>
<feature type="transmembrane region" description="Helical" evidence="7">
    <location>
        <begin position="180"/>
        <end position="198"/>
    </location>
</feature>
<dbReference type="AlphaFoldDB" id="A0A2S6C7B3"/>
<keyword evidence="6 7" id="KW-0472">Membrane</keyword>
<dbReference type="Pfam" id="PF01694">
    <property type="entry name" value="Rhomboid"/>
    <property type="match status" value="1"/>
</dbReference>
<feature type="domain" description="Peptidase S54 rhomboid" evidence="8">
    <location>
        <begin position="138"/>
        <end position="309"/>
    </location>
</feature>
<evidence type="ECO:0000313" key="10">
    <source>
        <dbReference type="Proteomes" id="UP000237631"/>
    </source>
</evidence>
<dbReference type="InterPro" id="IPR035952">
    <property type="entry name" value="Rhomboid-like_sf"/>
</dbReference>
<evidence type="ECO:0000256" key="7">
    <source>
        <dbReference type="SAM" id="Phobius"/>
    </source>
</evidence>
<comment type="subcellular location">
    <subcellularLocation>
        <location evidence="1">Membrane</location>
        <topology evidence="1">Multi-pass membrane protein</topology>
    </subcellularLocation>
</comment>
<dbReference type="PANTHER" id="PTHR43731:SF14">
    <property type="entry name" value="PRESENILIN-ASSOCIATED RHOMBOID-LIKE PROTEIN, MITOCHONDRIAL"/>
    <property type="match status" value="1"/>
</dbReference>
<dbReference type="PANTHER" id="PTHR43731">
    <property type="entry name" value="RHOMBOID PROTEASE"/>
    <property type="match status" value="1"/>
</dbReference>
<keyword evidence="5 7" id="KW-1133">Transmembrane helix</keyword>
<evidence type="ECO:0000256" key="5">
    <source>
        <dbReference type="ARBA" id="ARBA00022989"/>
    </source>
</evidence>
<dbReference type="InterPro" id="IPR022764">
    <property type="entry name" value="Peptidase_S54_rhomboid_dom"/>
</dbReference>
<protein>
    <recommendedName>
        <fullName evidence="8">Peptidase S54 rhomboid domain-containing protein</fullName>
    </recommendedName>
</protein>
<evidence type="ECO:0000256" key="3">
    <source>
        <dbReference type="ARBA" id="ARBA00022692"/>
    </source>
</evidence>
<comment type="caution">
    <text evidence="9">The sequence shown here is derived from an EMBL/GenBank/DDBJ whole genome shotgun (WGS) entry which is preliminary data.</text>
</comment>
<feature type="transmembrane region" description="Helical" evidence="7">
    <location>
        <begin position="232"/>
        <end position="254"/>
    </location>
</feature>
<dbReference type="GO" id="GO:0004252">
    <property type="term" value="F:serine-type endopeptidase activity"/>
    <property type="evidence" value="ECO:0007669"/>
    <property type="project" value="InterPro"/>
</dbReference>
<dbReference type="OrthoDB" id="418595at2759"/>
<reference evidence="10" key="1">
    <citation type="journal article" date="2017" name="bioRxiv">
        <title>Conservation of a gene cluster reveals novel cercosporin biosynthetic mechanisms and extends production to the genus Colletotrichum.</title>
        <authorList>
            <person name="de Jonge R."/>
            <person name="Ebert M.K."/>
            <person name="Huitt-Roehl C.R."/>
            <person name="Pal P."/>
            <person name="Suttle J.C."/>
            <person name="Spanner R.E."/>
            <person name="Neubauer J.D."/>
            <person name="Jurick W.M.II."/>
            <person name="Stott K.A."/>
            <person name="Secor G.A."/>
            <person name="Thomma B.P.H.J."/>
            <person name="Van de Peer Y."/>
            <person name="Townsend C.A."/>
            <person name="Bolton M.D."/>
        </authorList>
    </citation>
    <scope>NUCLEOTIDE SEQUENCE [LARGE SCALE GENOMIC DNA]</scope>
    <source>
        <strain evidence="10">CBS538.71</strain>
    </source>
</reference>
<keyword evidence="3 7" id="KW-0812">Transmembrane</keyword>
<dbReference type="InterPro" id="IPR050925">
    <property type="entry name" value="Rhomboid_protease_S54"/>
</dbReference>
<dbReference type="Proteomes" id="UP000237631">
    <property type="component" value="Unassembled WGS sequence"/>
</dbReference>
<feature type="transmembrane region" description="Helical" evidence="7">
    <location>
        <begin position="261"/>
        <end position="280"/>
    </location>
</feature>